<dbReference type="PROSITE" id="PS51077">
    <property type="entry name" value="HTH_ICLR"/>
    <property type="match status" value="1"/>
</dbReference>
<keyword evidence="1" id="KW-0805">Transcription regulation</keyword>
<evidence type="ECO:0000256" key="1">
    <source>
        <dbReference type="ARBA" id="ARBA00023015"/>
    </source>
</evidence>
<dbReference type="PROSITE" id="PS51078">
    <property type="entry name" value="ICLR_ED"/>
    <property type="match status" value="1"/>
</dbReference>
<dbReference type="AlphaFoldDB" id="A0A2T1AC47"/>
<dbReference type="GO" id="GO:0003677">
    <property type="term" value="F:DNA binding"/>
    <property type="evidence" value="ECO:0007669"/>
    <property type="project" value="UniProtKB-KW"/>
</dbReference>
<dbReference type="RefSeq" id="WP_243395040.1">
    <property type="nucleotide sequence ID" value="NZ_JBLWVM010000012.1"/>
</dbReference>
<evidence type="ECO:0000256" key="3">
    <source>
        <dbReference type="ARBA" id="ARBA00023163"/>
    </source>
</evidence>
<keyword evidence="3" id="KW-0804">Transcription</keyword>
<organism evidence="6 7">
    <name type="scientific">Tritonibacter scottomollicae</name>
    <name type="common">Epibacterium scottomollicae</name>
    <dbReference type="NCBI Taxonomy" id="483013"/>
    <lineage>
        <taxon>Bacteria</taxon>
        <taxon>Pseudomonadati</taxon>
        <taxon>Pseudomonadota</taxon>
        <taxon>Alphaproteobacteria</taxon>
        <taxon>Rhodobacterales</taxon>
        <taxon>Paracoccaceae</taxon>
        <taxon>Tritonibacter</taxon>
    </lineage>
</organism>
<dbReference type="PANTHER" id="PTHR30136">
    <property type="entry name" value="HELIX-TURN-HELIX TRANSCRIPTIONAL REGULATOR, ICLR FAMILY"/>
    <property type="match status" value="1"/>
</dbReference>
<dbReference type="Pfam" id="PF09339">
    <property type="entry name" value="HTH_IclR"/>
    <property type="match status" value="1"/>
</dbReference>
<dbReference type="InterPro" id="IPR036390">
    <property type="entry name" value="WH_DNA-bd_sf"/>
</dbReference>
<proteinExistence type="predicted"/>
<evidence type="ECO:0000259" key="5">
    <source>
        <dbReference type="PROSITE" id="PS51078"/>
    </source>
</evidence>
<evidence type="ECO:0000259" key="4">
    <source>
        <dbReference type="PROSITE" id="PS51077"/>
    </source>
</evidence>
<dbReference type="Gene3D" id="1.10.10.10">
    <property type="entry name" value="Winged helix-like DNA-binding domain superfamily/Winged helix DNA-binding domain"/>
    <property type="match status" value="1"/>
</dbReference>
<feature type="domain" description="HTH iclR-type" evidence="4">
    <location>
        <begin position="11"/>
        <end position="73"/>
    </location>
</feature>
<gene>
    <name evidence="6" type="ORF">CLV89_11166</name>
</gene>
<dbReference type="Proteomes" id="UP000237718">
    <property type="component" value="Unassembled WGS sequence"/>
</dbReference>
<dbReference type="PANTHER" id="PTHR30136:SF34">
    <property type="entry name" value="TRANSCRIPTIONAL REGULATOR"/>
    <property type="match status" value="1"/>
</dbReference>
<dbReference type="InterPro" id="IPR050707">
    <property type="entry name" value="HTH_MetabolicPath_Reg"/>
</dbReference>
<reference evidence="6 7" key="1">
    <citation type="submission" date="2018-03" db="EMBL/GenBank/DDBJ databases">
        <title>Genomic Encyclopedia of Archaeal and Bacterial Type Strains, Phase II (KMG-II): from individual species to whole genera.</title>
        <authorList>
            <person name="Goeker M."/>
        </authorList>
    </citation>
    <scope>NUCLEOTIDE SEQUENCE [LARGE SCALE GENOMIC DNA]</scope>
    <source>
        <strain evidence="6 7">DSM 25328</strain>
    </source>
</reference>
<evidence type="ECO:0000256" key="2">
    <source>
        <dbReference type="ARBA" id="ARBA00023125"/>
    </source>
</evidence>
<dbReference type="InterPro" id="IPR005471">
    <property type="entry name" value="Tscrpt_reg_IclR_N"/>
</dbReference>
<name>A0A2T1AC47_TRISK</name>
<dbReference type="Pfam" id="PF01614">
    <property type="entry name" value="IclR_C"/>
    <property type="match status" value="1"/>
</dbReference>
<dbReference type="SUPFAM" id="SSF46785">
    <property type="entry name" value="Winged helix' DNA-binding domain"/>
    <property type="match status" value="1"/>
</dbReference>
<sequence length="254" mass="27756">MLEKKQNPLFVGTLAKGLRLLRAFDESHVSLSLAELVTLTGLEKSAVQRMAHTLHQEGMLERDPGTRRYRPSHAWLELAYAYYWSDPLISRVLPKLVEFSRVHGETVNLAQISGDHIIYSLRLPNQRTQFAASIVGRRVPALGTASGRVILATWSDDEVAHALETWPIRAATPKTITDRGAIADGIACASQDGYSITQGQMMLNEISLAVPIVGIDGRANAALQVAVSSHSFDIERVREELLPALLDTASGIPG</sequence>
<dbReference type="SMART" id="SM00346">
    <property type="entry name" value="HTH_ICLR"/>
    <property type="match status" value="1"/>
</dbReference>
<dbReference type="EMBL" id="PVUF01000011">
    <property type="protein sequence ID" value="PRZ46175.1"/>
    <property type="molecule type" value="Genomic_DNA"/>
</dbReference>
<dbReference type="Gene3D" id="3.30.450.40">
    <property type="match status" value="1"/>
</dbReference>
<protein>
    <submittedName>
        <fullName evidence="6">IclR family transcriptional regulator</fullName>
    </submittedName>
</protein>
<keyword evidence="2" id="KW-0238">DNA-binding</keyword>
<dbReference type="InterPro" id="IPR014757">
    <property type="entry name" value="Tscrpt_reg_IclR_C"/>
</dbReference>
<comment type="caution">
    <text evidence="6">The sequence shown here is derived from an EMBL/GenBank/DDBJ whole genome shotgun (WGS) entry which is preliminary data.</text>
</comment>
<dbReference type="InterPro" id="IPR029016">
    <property type="entry name" value="GAF-like_dom_sf"/>
</dbReference>
<accession>A0A2T1AC47</accession>
<dbReference type="SUPFAM" id="SSF55781">
    <property type="entry name" value="GAF domain-like"/>
    <property type="match status" value="1"/>
</dbReference>
<dbReference type="GO" id="GO:0003700">
    <property type="term" value="F:DNA-binding transcription factor activity"/>
    <property type="evidence" value="ECO:0007669"/>
    <property type="project" value="TreeGrafter"/>
</dbReference>
<dbReference type="InterPro" id="IPR036388">
    <property type="entry name" value="WH-like_DNA-bd_sf"/>
</dbReference>
<feature type="domain" description="IclR-ED" evidence="5">
    <location>
        <begin position="74"/>
        <end position="254"/>
    </location>
</feature>
<dbReference type="GO" id="GO:0045892">
    <property type="term" value="P:negative regulation of DNA-templated transcription"/>
    <property type="evidence" value="ECO:0007669"/>
    <property type="project" value="TreeGrafter"/>
</dbReference>
<evidence type="ECO:0000313" key="7">
    <source>
        <dbReference type="Proteomes" id="UP000237718"/>
    </source>
</evidence>
<evidence type="ECO:0000313" key="6">
    <source>
        <dbReference type="EMBL" id="PRZ46175.1"/>
    </source>
</evidence>